<dbReference type="Pfam" id="PF10006">
    <property type="entry name" value="DUF2249"/>
    <property type="match status" value="1"/>
</dbReference>
<dbReference type="STRING" id="1527607.SAMN05428957_105141"/>
<protein>
    <submittedName>
        <fullName evidence="2">Uncharacterized conserved protein, DUF2249 family</fullName>
    </submittedName>
</protein>
<feature type="domain" description="DUF2249" evidence="1">
    <location>
        <begin position="8"/>
        <end position="77"/>
    </location>
</feature>
<dbReference type="AlphaFoldDB" id="A0A1G9SU22"/>
<dbReference type="RefSeq" id="WP_091569416.1">
    <property type="nucleotide sequence ID" value="NZ_FNHP01000005.1"/>
</dbReference>
<reference evidence="3" key="1">
    <citation type="submission" date="2016-10" db="EMBL/GenBank/DDBJ databases">
        <authorList>
            <person name="Varghese N."/>
            <person name="Submissions S."/>
        </authorList>
    </citation>
    <scope>NUCLEOTIDE SEQUENCE [LARGE SCALE GENOMIC DNA]</scope>
    <source>
        <strain evidence="3">EPL6</strain>
    </source>
</reference>
<evidence type="ECO:0000313" key="2">
    <source>
        <dbReference type="EMBL" id="SDM38847.1"/>
    </source>
</evidence>
<proteinExistence type="predicted"/>
<sequence length="96" mass="10272">MSTPTVTEIDVRTIPPYERHAKIFGQFDDLAVGQALVIVNDHDPVPLRRQFEGRTPGQFNWSYLQAGPALWRVQIDKVAGAAAESGGGCCSGGACG</sequence>
<organism evidence="2 3">
    <name type="scientific">Oryzisolibacter propanilivorax</name>
    <dbReference type="NCBI Taxonomy" id="1527607"/>
    <lineage>
        <taxon>Bacteria</taxon>
        <taxon>Pseudomonadati</taxon>
        <taxon>Pseudomonadota</taxon>
        <taxon>Betaproteobacteria</taxon>
        <taxon>Burkholderiales</taxon>
        <taxon>Comamonadaceae</taxon>
        <taxon>Oryzisolibacter</taxon>
    </lineage>
</organism>
<keyword evidence="3" id="KW-1185">Reference proteome</keyword>
<evidence type="ECO:0000259" key="1">
    <source>
        <dbReference type="Pfam" id="PF10006"/>
    </source>
</evidence>
<accession>A0A1G9SU22</accession>
<name>A0A1G9SU22_9BURK</name>
<gene>
    <name evidence="2" type="ORF">SAMN05428957_105141</name>
</gene>
<dbReference type="OrthoDB" id="8451629at2"/>
<dbReference type="EMBL" id="FNHP01000005">
    <property type="protein sequence ID" value="SDM38847.1"/>
    <property type="molecule type" value="Genomic_DNA"/>
</dbReference>
<dbReference type="Proteomes" id="UP000198552">
    <property type="component" value="Unassembled WGS sequence"/>
</dbReference>
<dbReference type="InterPro" id="IPR018720">
    <property type="entry name" value="DUF2249"/>
</dbReference>
<evidence type="ECO:0000313" key="3">
    <source>
        <dbReference type="Proteomes" id="UP000198552"/>
    </source>
</evidence>